<evidence type="ECO:0000313" key="2">
    <source>
        <dbReference type="EMBL" id="TYL93326.1"/>
    </source>
</evidence>
<accession>A0A5D3KE51</accession>
<feature type="region of interest" description="Disordered" evidence="1">
    <location>
        <begin position="58"/>
        <end position="85"/>
    </location>
</feature>
<evidence type="ECO:0000313" key="3">
    <source>
        <dbReference type="Proteomes" id="UP000324758"/>
    </source>
</evidence>
<sequence>MKRSRRVVLTLMGTATVSAVSMGFVKRERPCGSGLEAVPGIDGKPYCRPSYGGFGGTLHHMHGGHPGQSHGGHGGGHGHGGHGGG</sequence>
<dbReference type="EMBL" id="VSSS01000032">
    <property type="protein sequence ID" value="TYL93326.1"/>
    <property type="molecule type" value="Genomic_DNA"/>
</dbReference>
<reference evidence="2 3" key="1">
    <citation type="submission" date="2019-08" db="EMBL/GenBank/DDBJ databases">
        <title>Bradyrhizobium hipponensis sp. nov., a rhizobium isolated from a Lupinus angustifolius root nodule in Tunisia.</title>
        <authorList>
            <person name="Off K."/>
            <person name="Rejili M."/>
            <person name="Mars M."/>
            <person name="Brachmann A."/>
            <person name="Marin M."/>
        </authorList>
    </citation>
    <scope>NUCLEOTIDE SEQUENCE [LARGE SCALE GENOMIC DNA]</scope>
    <source>
        <strain evidence="2 3">CTAW71</strain>
    </source>
</reference>
<dbReference type="OrthoDB" id="8251760at2"/>
<name>A0A5D3KE51_9BRAD</name>
<comment type="caution">
    <text evidence="2">The sequence shown here is derived from an EMBL/GenBank/DDBJ whole genome shotgun (WGS) entry which is preliminary data.</text>
</comment>
<dbReference type="AlphaFoldDB" id="A0A5D3KE51"/>
<protein>
    <submittedName>
        <fullName evidence="2">Uncharacterized protein</fullName>
    </submittedName>
</protein>
<keyword evidence="3" id="KW-1185">Reference proteome</keyword>
<dbReference type="RefSeq" id="WP_148774089.1">
    <property type="nucleotide sequence ID" value="NZ_VSSS01000032.1"/>
</dbReference>
<proteinExistence type="predicted"/>
<evidence type="ECO:0000256" key="1">
    <source>
        <dbReference type="SAM" id="MobiDB-lite"/>
    </source>
</evidence>
<dbReference type="Proteomes" id="UP000324758">
    <property type="component" value="Unassembled WGS sequence"/>
</dbReference>
<gene>
    <name evidence="2" type="ORF">FXB40_21030</name>
</gene>
<feature type="compositionally biased region" description="Gly residues" evidence="1">
    <location>
        <begin position="64"/>
        <end position="85"/>
    </location>
</feature>
<organism evidence="2 3">
    <name type="scientific">Bradyrhizobium rifense</name>
    <dbReference type="NCBI Taxonomy" id="515499"/>
    <lineage>
        <taxon>Bacteria</taxon>
        <taxon>Pseudomonadati</taxon>
        <taxon>Pseudomonadota</taxon>
        <taxon>Alphaproteobacteria</taxon>
        <taxon>Hyphomicrobiales</taxon>
        <taxon>Nitrobacteraceae</taxon>
        <taxon>Bradyrhizobium</taxon>
    </lineage>
</organism>